<dbReference type="AlphaFoldDB" id="A0A7N2N7E4"/>
<dbReference type="InParanoid" id="A0A7N2N7E4"/>
<protein>
    <submittedName>
        <fullName evidence="1">Uncharacterized protein</fullName>
    </submittedName>
</protein>
<sequence>MRFIDNNGCCDCPQRFDGITIDPELDLKFDDILSELNSLQIKLYISAPKFAKTGPREFSNRSCKAFTMRVSVDENDDDTESEVEKYGSLSDGESTFENQCSYLMDEEGIVGTALHELSHENHLQVKIAEETHALIYVIL</sequence>
<reference evidence="1" key="1">
    <citation type="submission" date="2021-01" db="UniProtKB">
        <authorList>
            <consortium name="EnsemblPlants"/>
        </authorList>
    </citation>
    <scope>IDENTIFICATION</scope>
</reference>
<dbReference type="Proteomes" id="UP000594261">
    <property type="component" value="Unassembled WGS sequence"/>
</dbReference>
<evidence type="ECO:0000313" key="2">
    <source>
        <dbReference type="Proteomes" id="UP000594261"/>
    </source>
</evidence>
<name>A0A7N2N7E4_QUELO</name>
<keyword evidence="2" id="KW-1185">Reference proteome</keyword>
<organism evidence="1 2">
    <name type="scientific">Quercus lobata</name>
    <name type="common">Valley oak</name>
    <dbReference type="NCBI Taxonomy" id="97700"/>
    <lineage>
        <taxon>Eukaryota</taxon>
        <taxon>Viridiplantae</taxon>
        <taxon>Streptophyta</taxon>
        <taxon>Embryophyta</taxon>
        <taxon>Tracheophyta</taxon>
        <taxon>Spermatophyta</taxon>
        <taxon>Magnoliopsida</taxon>
        <taxon>eudicotyledons</taxon>
        <taxon>Gunneridae</taxon>
        <taxon>Pentapetalae</taxon>
        <taxon>rosids</taxon>
        <taxon>fabids</taxon>
        <taxon>Fagales</taxon>
        <taxon>Fagaceae</taxon>
        <taxon>Quercus</taxon>
    </lineage>
</organism>
<proteinExistence type="predicted"/>
<accession>A0A7N2N7E4</accession>
<dbReference type="Gramene" id="QL93p0107_0801:mrna">
    <property type="protein sequence ID" value="QL93p0107_0801:mrna"/>
    <property type="gene ID" value="QL93p0107_0801"/>
</dbReference>
<evidence type="ECO:0000313" key="1">
    <source>
        <dbReference type="EnsemblPlants" id="QL93p0107_0801:mrna"/>
    </source>
</evidence>
<dbReference type="EnsemblPlants" id="QL93p0107_0801:mrna">
    <property type="protein sequence ID" value="QL93p0107_0801:mrna"/>
    <property type="gene ID" value="QL93p0107_0801"/>
</dbReference>